<protein>
    <submittedName>
        <fullName evidence="7">Site-specific integrase</fullName>
    </submittedName>
</protein>
<dbReference type="EMBL" id="CP128355">
    <property type="protein sequence ID" value="XAF70796.1"/>
    <property type="molecule type" value="Genomic_DNA"/>
</dbReference>
<dbReference type="PROSITE" id="PS51900">
    <property type="entry name" value="CB"/>
    <property type="match status" value="1"/>
</dbReference>
<dbReference type="InterPro" id="IPR013762">
    <property type="entry name" value="Integrase-like_cat_sf"/>
</dbReference>
<gene>
    <name evidence="7" type="ORF">QQM35_01370</name>
</gene>
<keyword evidence="2 4" id="KW-0238">DNA-binding</keyword>
<feature type="domain" description="Tyr recombinase" evidence="5">
    <location>
        <begin position="182"/>
        <end position="396"/>
    </location>
</feature>
<dbReference type="RefSeq" id="WP_251517704.1">
    <property type="nucleotide sequence ID" value="NZ_CP128355.1"/>
</dbReference>
<dbReference type="Pfam" id="PF00589">
    <property type="entry name" value="Phage_integrase"/>
    <property type="match status" value="1"/>
</dbReference>
<dbReference type="PROSITE" id="PS51898">
    <property type="entry name" value="TYR_RECOMBINASE"/>
    <property type="match status" value="1"/>
</dbReference>
<evidence type="ECO:0000256" key="4">
    <source>
        <dbReference type="PROSITE-ProRule" id="PRU01248"/>
    </source>
</evidence>
<dbReference type="SUPFAM" id="SSF56349">
    <property type="entry name" value="DNA breaking-rejoining enzymes"/>
    <property type="match status" value="1"/>
</dbReference>
<dbReference type="Gene3D" id="1.10.443.10">
    <property type="entry name" value="Intergrase catalytic core"/>
    <property type="match status" value="1"/>
</dbReference>
<dbReference type="InterPro" id="IPR044068">
    <property type="entry name" value="CB"/>
</dbReference>
<evidence type="ECO:0000259" key="5">
    <source>
        <dbReference type="PROSITE" id="PS51898"/>
    </source>
</evidence>
<proteinExistence type="inferred from homology"/>
<accession>A0ABZ3EEE9</accession>
<sequence length="403" mass="47351">MWYEEYTDKHGQLKYRFYEKYKDPYTDKWRRVCVNMNKKGKQSQKEAQRRLNERIEAKIKDKTPNNIKTLTFHQLCDEWLDTYKKTSGAKQTTIVLRKCNIKFIKKYIPKDVLVKNINNVILQEFIDEAHKEVSHAYLTHNWSTVKNILNYAKNHYDINNIDFIDRVIIPKKAKSREEIKAKRENYLEKHEIDKLVENIYNSIDETDVKANKQNLLMTSYIVEFLALNGMRVGELLAIQPKNIDFKNKTLEIDGTIHWTKQGNGYGIKDTTKTESSYRTISLTSRSCDILKKAMLQNKKLAQWEPKYNDRGFIFTNIKGNPLNTVSINKIVQKSAKNVCIKKHISSHSMRHSHISMLSQLGVSLKAIMERVGHTDHNTTLKIYSHVTEQMDKDMMNKLEKISK</sequence>
<dbReference type="InterPro" id="IPR011010">
    <property type="entry name" value="DNA_brk_join_enz"/>
</dbReference>
<dbReference type="Proteomes" id="UP001436297">
    <property type="component" value="Chromosome"/>
</dbReference>
<comment type="similarity">
    <text evidence="1">Belongs to the 'phage' integrase family.</text>
</comment>
<organism evidence="7 8">
    <name type="scientific">Staphylococcus hsinchuensis</name>
    <dbReference type="NCBI Taxonomy" id="3051183"/>
    <lineage>
        <taxon>Bacteria</taxon>
        <taxon>Bacillati</taxon>
        <taxon>Bacillota</taxon>
        <taxon>Bacilli</taxon>
        <taxon>Bacillales</taxon>
        <taxon>Staphylococcaceae</taxon>
        <taxon>Staphylococcus</taxon>
    </lineage>
</organism>
<name>A0ABZ3EEE9_9STAP</name>
<dbReference type="InterPro" id="IPR010998">
    <property type="entry name" value="Integrase_recombinase_N"/>
</dbReference>
<dbReference type="PANTHER" id="PTHR30349">
    <property type="entry name" value="PHAGE INTEGRASE-RELATED"/>
    <property type="match status" value="1"/>
</dbReference>
<dbReference type="CDD" id="cd01189">
    <property type="entry name" value="INT_ICEBs1_C_like"/>
    <property type="match status" value="1"/>
</dbReference>
<reference evidence="7 8" key="1">
    <citation type="journal article" date="2024" name="Pathogens">
        <title>Staphylococcus hsinchuensis sp. nov., Isolated from Soymilk.</title>
        <authorList>
            <person name="Wang Y.T."/>
            <person name="Lin Y.C."/>
            <person name="Hsieh Y.H."/>
            <person name="Lin Y.T."/>
            <person name="Hamada M."/>
            <person name="Chen C.C."/>
            <person name="Liou J.S."/>
            <person name="Lee A.Y."/>
            <person name="Zhang W.L."/>
            <person name="Chen Y.T."/>
            <person name="Huang C.H."/>
        </authorList>
    </citation>
    <scope>NUCLEOTIDE SEQUENCE [LARGE SCALE GENOMIC DNA]</scope>
    <source>
        <strain evidence="7 8">H164</strain>
    </source>
</reference>
<feature type="domain" description="Core-binding (CB)" evidence="6">
    <location>
        <begin position="70"/>
        <end position="153"/>
    </location>
</feature>
<dbReference type="InterPro" id="IPR002104">
    <property type="entry name" value="Integrase_catalytic"/>
</dbReference>
<keyword evidence="3" id="KW-0233">DNA recombination</keyword>
<keyword evidence="8" id="KW-1185">Reference proteome</keyword>
<evidence type="ECO:0000256" key="2">
    <source>
        <dbReference type="ARBA" id="ARBA00023125"/>
    </source>
</evidence>
<evidence type="ECO:0000313" key="8">
    <source>
        <dbReference type="Proteomes" id="UP001436297"/>
    </source>
</evidence>
<dbReference type="PANTHER" id="PTHR30349:SF64">
    <property type="entry name" value="PROPHAGE INTEGRASE INTD-RELATED"/>
    <property type="match status" value="1"/>
</dbReference>
<evidence type="ECO:0000256" key="3">
    <source>
        <dbReference type="ARBA" id="ARBA00023172"/>
    </source>
</evidence>
<evidence type="ECO:0000313" key="7">
    <source>
        <dbReference type="EMBL" id="XAF70796.1"/>
    </source>
</evidence>
<evidence type="ECO:0000259" key="6">
    <source>
        <dbReference type="PROSITE" id="PS51900"/>
    </source>
</evidence>
<dbReference type="InterPro" id="IPR050090">
    <property type="entry name" value="Tyrosine_recombinase_XerCD"/>
</dbReference>
<evidence type="ECO:0000256" key="1">
    <source>
        <dbReference type="ARBA" id="ARBA00008857"/>
    </source>
</evidence>
<dbReference type="Gene3D" id="1.10.150.130">
    <property type="match status" value="1"/>
</dbReference>